<dbReference type="Proteomes" id="UP001302367">
    <property type="component" value="Chromosome 5"/>
</dbReference>
<evidence type="ECO:0000313" key="3">
    <source>
        <dbReference type="EMBL" id="PIA88916.1"/>
    </source>
</evidence>
<dbReference type="EMBL" id="CP134188">
    <property type="protein sequence ID" value="WPB02659.1"/>
    <property type="molecule type" value="Genomic_DNA"/>
</dbReference>
<dbReference type="InterPro" id="IPR021858">
    <property type="entry name" value="Fun_TF"/>
</dbReference>
<comment type="subcellular location">
    <subcellularLocation>
        <location evidence="1">Nucleus</location>
    </subcellularLocation>
</comment>
<dbReference type="Pfam" id="PF11951">
    <property type="entry name" value="Fungal_trans_2"/>
    <property type="match status" value="2"/>
</dbReference>
<evidence type="ECO:0000256" key="1">
    <source>
        <dbReference type="ARBA" id="ARBA00004123"/>
    </source>
</evidence>
<sequence length="451" mass="49933">MDGGTEELLKRKEIKLAVKRSFSALRSCQNRARKIGRTAPERADCPPKTVDNPSLIAETLLYSALNTHPLDSALPGTNGQDSTAVAALSSRWEDRDELQVPFQTREAALLMHYLDDVFQWQFPYCNSSDEHGNRGWLLMLLSRRGPSFYAAISIAALHKAGRDQSRREINATQEALGYRARALKELHKLLTSNNVDHLMQNKDHLAEFFACSILLVGFEVLNGGTEDWRLHVDAITSLASSMELGIVNPRLAADSAGLQFLITAVLWLDLISYLRMEDITGCRDWVMQAIGDIATLRDWKEKQKLTGRLSVLQLATKARPIEESLNVGLDTSEPQKGSTRGTITKLFALAALVWLHAVVSEPLPSLPEIRHAVSQSVTLISESNKLSLSGAVWALCVTASMAEESIQPFFHSVFEDLIRDSGQLGNASTAFSIIEEVWARQRRGDGESLAI</sequence>
<accession>A0A2G5H8R1</accession>
<dbReference type="GO" id="GO:0003700">
    <property type="term" value="F:DNA-binding transcription factor activity"/>
    <property type="evidence" value="ECO:0007669"/>
    <property type="project" value="TreeGrafter"/>
</dbReference>
<dbReference type="PANTHER" id="PTHR37534">
    <property type="entry name" value="TRANSCRIPTIONAL ACTIVATOR PROTEIN UGA3"/>
    <property type="match status" value="1"/>
</dbReference>
<dbReference type="PANTHER" id="PTHR37534:SF26">
    <property type="entry name" value="TRANSCRIPTION FACTOR, PUTATIVE-RELATED"/>
    <property type="match status" value="1"/>
</dbReference>
<dbReference type="OrthoDB" id="5213892at2759"/>
<evidence type="ECO:0000313" key="6">
    <source>
        <dbReference type="Proteomes" id="UP001302367"/>
    </source>
</evidence>
<gene>
    <name evidence="3" type="ORF">CB0940_06750</name>
    <name evidence="4" type="ORF">RHO25_007295</name>
</gene>
<dbReference type="GO" id="GO:0045944">
    <property type="term" value="P:positive regulation of transcription by RNA polymerase II"/>
    <property type="evidence" value="ECO:0007669"/>
    <property type="project" value="TreeGrafter"/>
</dbReference>
<protein>
    <submittedName>
        <fullName evidence="3">Uncharacterized protein</fullName>
    </submittedName>
</protein>
<dbReference type="GO" id="GO:0000976">
    <property type="term" value="F:transcription cis-regulatory region binding"/>
    <property type="evidence" value="ECO:0007669"/>
    <property type="project" value="TreeGrafter"/>
</dbReference>
<keyword evidence="2" id="KW-0539">Nucleus</keyword>
<name>A0A2G5H8R1_CERBT</name>
<proteinExistence type="predicted"/>
<dbReference type="GO" id="GO:0005634">
    <property type="term" value="C:nucleus"/>
    <property type="evidence" value="ECO:0007669"/>
    <property type="project" value="UniProtKB-SubCell"/>
</dbReference>
<reference evidence="4 6" key="2">
    <citation type="submission" date="2023-09" db="EMBL/GenBank/DDBJ databases">
        <title>Complete-Gapless Cercospora beticola genome.</title>
        <authorList>
            <person name="Wyatt N.A."/>
            <person name="Spanner R.E."/>
            <person name="Bolton M.D."/>
        </authorList>
    </citation>
    <scope>NUCLEOTIDE SEQUENCE [LARGE SCALE GENOMIC DNA]</scope>
    <source>
        <strain evidence="4">Cb09-40</strain>
    </source>
</reference>
<dbReference type="EMBL" id="LKMD01000108">
    <property type="protein sequence ID" value="PIA88916.1"/>
    <property type="molecule type" value="Genomic_DNA"/>
</dbReference>
<evidence type="ECO:0000313" key="4">
    <source>
        <dbReference type="EMBL" id="WPB02659.1"/>
    </source>
</evidence>
<keyword evidence="6" id="KW-1185">Reference proteome</keyword>
<organism evidence="3 5">
    <name type="scientific">Cercospora beticola</name>
    <name type="common">Sugarbeet leaf spot fungus</name>
    <dbReference type="NCBI Taxonomy" id="122368"/>
    <lineage>
        <taxon>Eukaryota</taxon>
        <taxon>Fungi</taxon>
        <taxon>Dikarya</taxon>
        <taxon>Ascomycota</taxon>
        <taxon>Pezizomycotina</taxon>
        <taxon>Dothideomycetes</taxon>
        <taxon>Dothideomycetidae</taxon>
        <taxon>Mycosphaerellales</taxon>
        <taxon>Mycosphaerellaceae</taxon>
        <taxon>Cercospora</taxon>
    </lineage>
</organism>
<evidence type="ECO:0000313" key="5">
    <source>
        <dbReference type="Proteomes" id="UP000230605"/>
    </source>
</evidence>
<dbReference type="AlphaFoldDB" id="A0A2G5H8R1"/>
<reference evidence="3 5" key="1">
    <citation type="submission" date="2015-10" db="EMBL/GenBank/DDBJ databases">
        <title>The cercosporin biosynthetic gene cluster was horizontally transferred to several fungal lineages and shown to be expanded in Cercospora beticola based on microsynteny with recipient genomes.</title>
        <authorList>
            <person name="De Jonge R."/>
            <person name="Ebert M.K."/>
            <person name="Suttle J.C."/>
            <person name="Jurick Ii W.M."/>
            <person name="Secor G.A."/>
            <person name="Thomma B.P."/>
            <person name="Van De Peer Y."/>
            <person name="Bolton M.D."/>
        </authorList>
    </citation>
    <scope>NUCLEOTIDE SEQUENCE [LARGE SCALE GENOMIC DNA]</scope>
    <source>
        <strain evidence="3 5">09-40</strain>
    </source>
</reference>
<dbReference type="Proteomes" id="UP000230605">
    <property type="component" value="Chromosome 5"/>
</dbReference>
<evidence type="ECO:0000256" key="2">
    <source>
        <dbReference type="ARBA" id="ARBA00023242"/>
    </source>
</evidence>